<dbReference type="InterPro" id="IPR001887">
    <property type="entry name" value="Barnase"/>
</dbReference>
<dbReference type="InterPro" id="IPR016191">
    <property type="entry name" value="Ribonuclease/ribotoxin"/>
</dbReference>
<evidence type="ECO:0000313" key="10">
    <source>
        <dbReference type="Proteomes" id="UP001332931"/>
    </source>
</evidence>
<dbReference type="EMBL" id="JAZGJQ010000003">
    <property type="protein sequence ID" value="MEE6147101.1"/>
    <property type="molecule type" value="Genomic_DNA"/>
</dbReference>
<dbReference type="SUPFAM" id="SSF53933">
    <property type="entry name" value="Microbial ribonucleases"/>
    <property type="match status" value="1"/>
</dbReference>
<evidence type="ECO:0000256" key="1">
    <source>
        <dbReference type="ARBA" id="ARBA00004613"/>
    </source>
</evidence>
<keyword evidence="10" id="KW-1185">Reference proteome</keyword>
<protein>
    <recommendedName>
        <fullName evidence="3">Ribonuclease</fullName>
    </recommendedName>
</protein>
<evidence type="ECO:0000256" key="7">
    <source>
        <dbReference type="SAM" id="MobiDB-lite"/>
    </source>
</evidence>
<sequence length="226" mass="23615">MSKRWAGSGEHGTGRERRASGRAGGLVRADHHVGLARARRVGAVHGGRAGLAAALFVAISTALVALSLGGCGAAGPGTTQGSPAGADSPASERQDSGQATQGEGTGTHGAAVAVTRGEPYTSKEEVAAYLHEYGELPPNFISKTRARAAGWIPSEGNLDEVCPGKSIGGGVFHNDDHALPEAKGRTWRECDVDYHGGTRGPERIVYSDDGLIYYTSDHYRTFEQLY</sequence>
<feature type="transmembrane region" description="Helical" evidence="8">
    <location>
        <begin position="49"/>
        <end position="70"/>
    </location>
</feature>
<evidence type="ECO:0000256" key="5">
    <source>
        <dbReference type="ARBA" id="ARBA00022722"/>
    </source>
</evidence>
<dbReference type="Gene3D" id="3.10.450.30">
    <property type="entry name" value="Microbial ribonucleases"/>
    <property type="match status" value="1"/>
</dbReference>
<keyword evidence="8" id="KW-0812">Transmembrane</keyword>
<name>A0ABU7R908_9ACTN</name>
<evidence type="ECO:0000256" key="8">
    <source>
        <dbReference type="SAM" id="Phobius"/>
    </source>
</evidence>
<evidence type="ECO:0000256" key="2">
    <source>
        <dbReference type="ARBA" id="ARBA00009006"/>
    </source>
</evidence>
<evidence type="ECO:0000256" key="3">
    <source>
        <dbReference type="ARBA" id="ARBA00022214"/>
    </source>
</evidence>
<organism evidence="9 10">
    <name type="scientific">Olsenella absiana</name>
    <dbReference type="NCBI Taxonomy" id="3115222"/>
    <lineage>
        <taxon>Bacteria</taxon>
        <taxon>Bacillati</taxon>
        <taxon>Actinomycetota</taxon>
        <taxon>Coriobacteriia</taxon>
        <taxon>Coriobacteriales</taxon>
        <taxon>Atopobiaceae</taxon>
        <taxon>Olsenella</taxon>
    </lineage>
</organism>
<evidence type="ECO:0000313" key="9">
    <source>
        <dbReference type="EMBL" id="MEE6147101.1"/>
    </source>
</evidence>
<reference evidence="9 10" key="1">
    <citation type="submission" date="2024-01" db="EMBL/GenBank/DDBJ databases">
        <title>Description of Olsenella sp. nov., isolated from pig feces.</title>
        <authorList>
            <person name="Chang Y.-H."/>
        </authorList>
    </citation>
    <scope>NUCLEOTIDE SEQUENCE [LARGE SCALE GENOMIC DNA]</scope>
    <source>
        <strain evidence="9 10">YH-ols2223</strain>
    </source>
</reference>
<keyword evidence="6" id="KW-0378">Hydrolase</keyword>
<evidence type="ECO:0000256" key="4">
    <source>
        <dbReference type="ARBA" id="ARBA00022525"/>
    </source>
</evidence>
<evidence type="ECO:0000256" key="6">
    <source>
        <dbReference type="ARBA" id="ARBA00022801"/>
    </source>
</evidence>
<keyword evidence="8" id="KW-0472">Membrane</keyword>
<dbReference type="Proteomes" id="UP001332931">
    <property type="component" value="Unassembled WGS sequence"/>
</dbReference>
<keyword evidence="4" id="KW-0964">Secreted</keyword>
<keyword evidence="8" id="KW-1133">Transmembrane helix</keyword>
<proteinExistence type="inferred from homology"/>
<dbReference type="Pfam" id="PF00545">
    <property type="entry name" value="Ribonuclease"/>
    <property type="match status" value="1"/>
</dbReference>
<feature type="region of interest" description="Disordered" evidence="7">
    <location>
        <begin position="78"/>
        <end position="108"/>
    </location>
</feature>
<dbReference type="PRINTS" id="PR00117">
    <property type="entry name" value="BARNASE"/>
</dbReference>
<accession>A0ABU7R908</accession>
<gene>
    <name evidence="9" type="ORF">VXJ25_03690</name>
</gene>
<comment type="subcellular location">
    <subcellularLocation>
        <location evidence="1">Secreted</location>
    </subcellularLocation>
</comment>
<comment type="caution">
    <text evidence="9">The sequence shown here is derived from an EMBL/GenBank/DDBJ whole genome shotgun (WGS) entry which is preliminary data.</text>
</comment>
<dbReference type="InterPro" id="IPR000026">
    <property type="entry name" value="N1-like"/>
</dbReference>
<keyword evidence="5" id="KW-0540">Nuclease</keyword>
<comment type="similarity">
    <text evidence="2">Belongs to the ribonuclease N1/T1 family.</text>
</comment>
<feature type="region of interest" description="Disordered" evidence="7">
    <location>
        <begin position="1"/>
        <end position="25"/>
    </location>
</feature>